<dbReference type="Proteomes" id="UP000008311">
    <property type="component" value="Unassembled WGS sequence"/>
</dbReference>
<proteinExistence type="predicted"/>
<dbReference type="EMBL" id="EQ973867">
    <property type="protein sequence ID" value="EEF41346.1"/>
    <property type="molecule type" value="Genomic_DNA"/>
</dbReference>
<dbReference type="InParanoid" id="B9S4Z3"/>
<name>B9S4Z3_RICCO</name>
<sequence>MSKKGLAKQSKAQAMIIYRSRPNYWTPYNMKTDQIHHVKKCDHQLTVGEMEGDGLESPMLNSGIHMRHINDIGLDGKEVSEAQVTNILLNIVRITVIKVVNNTSIPSMVQLYERLYM</sequence>
<evidence type="ECO:0000313" key="2">
    <source>
        <dbReference type="Proteomes" id="UP000008311"/>
    </source>
</evidence>
<gene>
    <name evidence="1" type="ORF">RCOM_1393240</name>
</gene>
<keyword evidence="2" id="KW-1185">Reference proteome</keyword>
<protein>
    <submittedName>
        <fullName evidence="1">Uncharacterized protein</fullName>
    </submittedName>
</protein>
<reference evidence="2" key="1">
    <citation type="journal article" date="2010" name="Nat. Biotechnol.">
        <title>Draft genome sequence of the oilseed species Ricinus communis.</title>
        <authorList>
            <person name="Chan A.P."/>
            <person name="Crabtree J."/>
            <person name="Zhao Q."/>
            <person name="Lorenzi H."/>
            <person name="Orvis J."/>
            <person name="Puiu D."/>
            <person name="Melake-Berhan A."/>
            <person name="Jones K.M."/>
            <person name="Redman J."/>
            <person name="Chen G."/>
            <person name="Cahoon E.B."/>
            <person name="Gedil M."/>
            <person name="Stanke M."/>
            <person name="Haas B.J."/>
            <person name="Wortman J.R."/>
            <person name="Fraser-Liggett C.M."/>
            <person name="Ravel J."/>
            <person name="Rabinowicz P.D."/>
        </authorList>
    </citation>
    <scope>NUCLEOTIDE SEQUENCE [LARGE SCALE GENOMIC DNA]</scope>
    <source>
        <strain evidence="2">cv. Hale</strain>
    </source>
</reference>
<dbReference type="AlphaFoldDB" id="B9S4Z3"/>
<organism evidence="1 2">
    <name type="scientific">Ricinus communis</name>
    <name type="common">Castor bean</name>
    <dbReference type="NCBI Taxonomy" id="3988"/>
    <lineage>
        <taxon>Eukaryota</taxon>
        <taxon>Viridiplantae</taxon>
        <taxon>Streptophyta</taxon>
        <taxon>Embryophyta</taxon>
        <taxon>Tracheophyta</taxon>
        <taxon>Spermatophyta</taxon>
        <taxon>Magnoliopsida</taxon>
        <taxon>eudicotyledons</taxon>
        <taxon>Gunneridae</taxon>
        <taxon>Pentapetalae</taxon>
        <taxon>rosids</taxon>
        <taxon>fabids</taxon>
        <taxon>Malpighiales</taxon>
        <taxon>Euphorbiaceae</taxon>
        <taxon>Acalyphoideae</taxon>
        <taxon>Acalypheae</taxon>
        <taxon>Ricinus</taxon>
    </lineage>
</organism>
<accession>B9S4Z3</accession>
<evidence type="ECO:0000313" key="1">
    <source>
        <dbReference type="EMBL" id="EEF41346.1"/>
    </source>
</evidence>